<sequence length="41" mass="4700">MSVSFFLKAPPRFLALTARKVLHTGLKNLFLKTIKARKVRT</sequence>
<evidence type="ECO:0000313" key="1">
    <source>
        <dbReference type="EMBL" id="KXB81549.1"/>
    </source>
</evidence>
<name>A0AB34X0X7_9ACTO</name>
<dbReference type="AlphaFoldDB" id="A0AB34X0X7"/>
<proteinExistence type="predicted"/>
<comment type="caution">
    <text evidence="1">The sequence shown here is derived from an EMBL/GenBank/DDBJ whole genome shotgun (WGS) entry which is preliminary data.</text>
</comment>
<protein>
    <submittedName>
        <fullName evidence="1">Uncharacterized protein</fullName>
    </submittedName>
</protein>
<accession>A0AB34X0X7</accession>
<dbReference type="EMBL" id="LSDN01000008">
    <property type="protein sequence ID" value="KXB81549.1"/>
    <property type="molecule type" value="Genomic_DNA"/>
</dbReference>
<evidence type="ECO:0000313" key="2">
    <source>
        <dbReference type="Proteomes" id="UP000070572"/>
    </source>
</evidence>
<organism evidence="1 2">
    <name type="scientific">Varibaculum cambriense</name>
    <dbReference type="NCBI Taxonomy" id="184870"/>
    <lineage>
        <taxon>Bacteria</taxon>
        <taxon>Bacillati</taxon>
        <taxon>Actinomycetota</taxon>
        <taxon>Actinomycetes</taxon>
        <taxon>Actinomycetales</taxon>
        <taxon>Actinomycetaceae</taxon>
        <taxon>Varibaculum</taxon>
    </lineage>
</organism>
<gene>
    <name evidence="1" type="ORF">HMPREF1862_00526</name>
</gene>
<reference evidence="1 2" key="1">
    <citation type="submission" date="2016-01" db="EMBL/GenBank/DDBJ databases">
        <authorList>
            <person name="Mitreva M."/>
            <person name="Pepin K.H."/>
            <person name="Mihindukulasuriya K.A."/>
            <person name="Fulton R."/>
            <person name="Fronick C."/>
            <person name="O'Laughlin M."/>
            <person name="Miner T."/>
            <person name="Herter B."/>
            <person name="Rosa B.A."/>
            <person name="Cordes M."/>
            <person name="Tomlinson C."/>
            <person name="Wollam A."/>
            <person name="Palsikar V.B."/>
            <person name="Mardis E.R."/>
            <person name="Wilson R.K."/>
        </authorList>
    </citation>
    <scope>NUCLEOTIDE SEQUENCE [LARGE SCALE GENOMIC DNA]</scope>
    <source>
        <strain evidence="1 2">DNF00696</strain>
    </source>
</reference>
<dbReference type="Proteomes" id="UP000070572">
    <property type="component" value="Unassembled WGS sequence"/>
</dbReference>